<organism evidence="1">
    <name type="scientific">Pararge aegeria</name>
    <name type="common">speckled wood butterfly</name>
    <dbReference type="NCBI Taxonomy" id="116150"/>
    <lineage>
        <taxon>Eukaryota</taxon>
        <taxon>Metazoa</taxon>
        <taxon>Ecdysozoa</taxon>
        <taxon>Arthropoda</taxon>
        <taxon>Hexapoda</taxon>
        <taxon>Insecta</taxon>
        <taxon>Pterygota</taxon>
        <taxon>Neoptera</taxon>
        <taxon>Endopterygota</taxon>
        <taxon>Lepidoptera</taxon>
        <taxon>Glossata</taxon>
        <taxon>Ditrysia</taxon>
        <taxon>Papilionoidea</taxon>
        <taxon>Nymphalidae</taxon>
        <taxon>Satyrinae</taxon>
        <taxon>Satyrini</taxon>
        <taxon>Parargina</taxon>
        <taxon>Pararge</taxon>
    </lineage>
</organism>
<name>S4P180_9NEOP</name>
<accession>S4P180</accession>
<reference evidence="1" key="1">
    <citation type="journal article" date="2013" name="BMC Genomics">
        <title>Unscrambling butterfly oogenesis.</title>
        <authorList>
            <person name="Carter J.M."/>
            <person name="Baker S.C."/>
            <person name="Pink R."/>
            <person name="Carter D.R."/>
            <person name="Collins A."/>
            <person name="Tomlin J."/>
            <person name="Gibbs M."/>
            <person name="Breuker C.J."/>
        </authorList>
    </citation>
    <scope>NUCLEOTIDE SEQUENCE</scope>
    <source>
        <tissue evidence="1">Ovary</tissue>
    </source>
</reference>
<sequence>MSEKIWSLRRTTQNRFTFQLKLNTFLCSWTTQVGSLPSSCLHDPLLTTQIHLVCVRDPQYRPQWASSLARL</sequence>
<proteinExistence type="predicted"/>
<reference evidence="1" key="2">
    <citation type="submission" date="2013-05" db="EMBL/GenBank/DDBJ databases">
        <authorList>
            <person name="Carter J.-M."/>
            <person name="Baker S.C."/>
            <person name="Pink R."/>
            <person name="Carter D.R.F."/>
            <person name="Collins A."/>
            <person name="Tomlin J."/>
            <person name="Gibbs M."/>
            <person name="Breuker C.J."/>
        </authorList>
    </citation>
    <scope>NUCLEOTIDE SEQUENCE</scope>
    <source>
        <tissue evidence="1">Ovary</tissue>
    </source>
</reference>
<evidence type="ECO:0000313" key="1">
    <source>
        <dbReference type="EMBL" id="JAA79950.1"/>
    </source>
</evidence>
<dbReference type="AlphaFoldDB" id="S4P180"/>
<protein>
    <submittedName>
        <fullName evidence="1">Uncharacterized protein</fullName>
    </submittedName>
</protein>
<dbReference type="EMBL" id="GAIX01012610">
    <property type="protein sequence ID" value="JAA79950.1"/>
    <property type="molecule type" value="Transcribed_RNA"/>
</dbReference>